<evidence type="ECO:0000313" key="9">
    <source>
        <dbReference type="Proteomes" id="UP001285441"/>
    </source>
</evidence>
<evidence type="ECO:0000256" key="2">
    <source>
        <dbReference type="ARBA" id="ARBA00022692"/>
    </source>
</evidence>
<reference evidence="8" key="1">
    <citation type="journal article" date="2023" name="Mol. Phylogenet. Evol.">
        <title>Genome-scale phylogeny and comparative genomics of the fungal order Sordariales.</title>
        <authorList>
            <person name="Hensen N."/>
            <person name="Bonometti L."/>
            <person name="Westerberg I."/>
            <person name="Brannstrom I.O."/>
            <person name="Guillou S."/>
            <person name="Cros-Aarteil S."/>
            <person name="Calhoun S."/>
            <person name="Haridas S."/>
            <person name="Kuo A."/>
            <person name="Mondo S."/>
            <person name="Pangilinan J."/>
            <person name="Riley R."/>
            <person name="LaButti K."/>
            <person name="Andreopoulos B."/>
            <person name="Lipzen A."/>
            <person name="Chen C."/>
            <person name="Yan M."/>
            <person name="Daum C."/>
            <person name="Ng V."/>
            <person name="Clum A."/>
            <person name="Steindorff A."/>
            <person name="Ohm R.A."/>
            <person name="Martin F."/>
            <person name="Silar P."/>
            <person name="Natvig D.O."/>
            <person name="Lalanne C."/>
            <person name="Gautier V."/>
            <person name="Ament-Velasquez S.L."/>
            <person name="Kruys A."/>
            <person name="Hutchinson M.I."/>
            <person name="Powell A.J."/>
            <person name="Barry K."/>
            <person name="Miller A.N."/>
            <person name="Grigoriev I.V."/>
            <person name="Debuchy R."/>
            <person name="Gladieux P."/>
            <person name="Hiltunen Thoren M."/>
            <person name="Johannesson H."/>
        </authorList>
    </citation>
    <scope>NUCLEOTIDE SEQUENCE</scope>
    <source>
        <strain evidence="8">CBS 232.78</strain>
    </source>
</reference>
<comment type="caution">
    <text evidence="8">The sequence shown here is derived from an EMBL/GenBank/DDBJ whole genome shotgun (WGS) entry which is preliminary data.</text>
</comment>
<comment type="subcellular location">
    <subcellularLocation>
        <location evidence="1">Membrane</location>
        <topology evidence="1">Multi-pass membrane protein</topology>
    </subcellularLocation>
</comment>
<keyword evidence="3 6" id="KW-1133">Transmembrane helix</keyword>
<evidence type="ECO:0000313" key="8">
    <source>
        <dbReference type="EMBL" id="KAK3391239.1"/>
    </source>
</evidence>
<feature type="transmembrane region" description="Helical" evidence="6">
    <location>
        <begin position="390"/>
        <end position="409"/>
    </location>
</feature>
<evidence type="ECO:0000256" key="5">
    <source>
        <dbReference type="SAM" id="MobiDB-lite"/>
    </source>
</evidence>
<feature type="domain" description="T6SS Phospholipase effector Tle1-like catalytic" evidence="7">
    <location>
        <begin position="452"/>
        <end position="562"/>
    </location>
</feature>
<reference evidence="8" key="2">
    <citation type="submission" date="2023-06" db="EMBL/GenBank/DDBJ databases">
        <authorList>
            <consortium name="Lawrence Berkeley National Laboratory"/>
            <person name="Haridas S."/>
            <person name="Hensen N."/>
            <person name="Bonometti L."/>
            <person name="Westerberg I."/>
            <person name="Brannstrom I.O."/>
            <person name="Guillou S."/>
            <person name="Cros-Aarteil S."/>
            <person name="Calhoun S."/>
            <person name="Kuo A."/>
            <person name="Mondo S."/>
            <person name="Pangilinan J."/>
            <person name="Riley R."/>
            <person name="LaButti K."/>
            <person name="Andreopoulos B."/>
            <person name="Lipzen A."/>
            <person name="Chen C."/>
            <person name="Yanf M."/>
            <person name="Daum C."/>
            <person name="Ng V."/>
            <person name="Clum A."/>
            <person name="Steindorff A."/>
            <person name="Ohm R."/>
            <person name="Martin F."/>
            <person name="Silar P."/>
            <person name="Natvig D."/>
            <person name="Lalanne C."/>
            <person name="Gautier V."/>
            <person name="Ament-velasquez S.L."/>
            <person name="Kruys A."/>
            <person name="Hutchinson M.I."/>
            <person name="Powell A.J."/>
            <person name="Barry K."/>
            <person name="Miller A.N."/>
            <person name="Grigoriev I.V."/>
            <person name="Debuchy R."/>
            <person name="Gladieux P."/>
            <person name="Thoren M.H."/>
            <person name="Johannesson H."/>
        </authorList>
    </citation>
    <scope>NUCLEOTIDE SEQUENCE</scope>
    <source>
        <strain evidence="8">CBS 232.78</strain>
    </source>
</reference>
<sequence length="594" mass="65930">MSKEADPDGSWLSDDDQDRKIYTDPLDFQKYLKQQPNTTANHLEGIRVIILEGQAPAHISALGTHFGTHPSFFVDHERGQSPESFQAAAECDSTALPSVVRDYITMGYYEPISLPADLLRFHVFCAESGRHISMTRVFGKFAETGVLHRKGSVWRRARGNDEGTSSSKGWDCVVITDPPLRAVGWSSSPRSSNDTGSGSGGYNPSTTLVTTWPSQGGYADFVPRQGQMTHIAKATSSRKIDPPGPAADPATTRKQLAFLNALVSYIQHSMSRHDKLDRFDTQAVEKQWSDVQAFERRASENDWRSADADFQFLHMMLKDVQRRIGIMGSSITGLAGIAGNRQTIEEQVLSRREATSVKALTVVGLVFIPLGYASSLFGMTAPYDPGEPLFYVYFAVAGPLSALAFVTYFDYIFNGVTAQDLDNEVIDAYRFIVDHYHGPGAHEIWLFGLSRAYGLYRSKDKANHPKSKSSRAFRARMSWPQIRDEEYCYKLGAFPPHPPPVRFMGIFDTVGSHGILNFVGGVGYEWPTFHDNEVSSVVQDVCHLMSIHDRLHVFQPYPARRKGNSISVLTSGSQACITTTAQALGLRTGRRPPR</sequence>
<feature type="region of interest" description="Disordered" evidence="5">
    <location>
        <begin position="183"/>
        <end position="206"/>
    </location>
</feature>
<dbReference type="PANTHER" id="PTHR33840:SF1">
    <property type="entry name" value="TLE1 PHOSPHOLIPASE DOMAIN-CONTAINING PROTEIN"/>
    <property type="match status" value="1"/>
</dbReference>
<dbReference type="Gene3D" id="1.20.58.340">
    <property type="entry name" value="Magnesium transport protein CorA, transmembrane region"/>
    <property type="match status" value="1"/>
</dbReference>
<keyword evidence="4 6" id="KW-0472">Membrane</keyword>
<name>A0AAE0U5J4_9PEZI</name>
<accession>A0AAE0U5J4</accession>
<evidence type="ECO:0000256" key="4">
    <source>
        <dbReference type="ARBA" id="ARBA00023136"/>
    </source>
</evidence>
<feature type="transmembrane region" description="Helical" evidence="6">
    <location>
        <begin position="359"/>
        <end position="378"/>
    </location>
</feature>
<keyword evidence="2 6" id="KW-0812">Transmembrane</keyword>
<dbReference type="InterPro" id="IPR018712">
    <property type="entry name" value="Tle1-like_cat"/>
</dbReference>
<protein>
    <recommendedName>
        <fullName evidence="7">T6SS Phospholipase effector Tle1-like catalytic domain-containing protein</fullName>
    </recommendedName>
</protein>
<feature type="domain" description="T6SS Phospholipase effector Tle1-like catalytic" evidence="7">
    <location>
        <begin position="403"/>
        <end position="451"/>
    </location>
</feature>
<organism evidence="8 9">
    <name type="scientific">Podospora didyma</name>
    <dbReference type="NCBI Taxonomy" id="330526"/>
    <lineage>
        <taxon>Eukaryota</taxon>
        <taxon>Fungi</taxon>
        <taxon>Dikarya</taxon>
        <taxon>Ascomycota</taxon>
        <taxon>Pezizomycotina</taxon>
        <taxon>Sordariomycetes</taxon>
        <taxon>Sordariomycetidae</taxon>
        <taxon>Sordariales</taxon>
        <taxon>Podosporaceae</taxon>
        <taxon>Podospora</taxon>
    </lineage>
</organism>
<dbReference type="SUPFAM" id="SSF144083">
    <property type="entry name" value="Magnesium transport protein CorA, transmembrane region"/>
    <property type="match status" value="1"/>
</dbReference>
<dbReference type="Pfam" id="PF09994">
    <property type="entry name" value="T6SS_Tle1-like_cat"/>
    <property type="match status" value="2"/>
</dbReference>
<dbReference type="InterPro" id="IPR045863">
    <property type="entry name" value="CorA_TM1_TM2"/>
</dbReference>
<proteinExistence type="predicted"/>
<evidence type="ECO:0000256" key="3">
    <source>
        <dbReference type="ARBA" id="ARBA00022989"/>
    </source>
</evidence>
<keyword evidence="9" id="KW-1185">Reference proteome</keyword>
<dbReference type="AlphaFoldDB" id="A0AAE0U5J4"/>
<dbReference type="Proteomes" id="UP001285441">
    <property type="component" value="Unassembled WGS sequence"/>
</dbReference>
<dbReference type="EMBL" id="JAULSW010000002">
    <property type="protein sequence ID" value="KAK3391239.1"/>
    <property type="molecule type" value="Genomic_DNA"/>
</dbReference>
<evidence type="ECO:0000256" key="6">
    <source>
        <dbReference type="SAM" id="Phobius"/>
    </source>
</evidence>
<dbReference type="PANTHER" id="PTHR33840">
    <property type="match status" value="1"/>
</dbReference>
<evidence type="ECO:0000259" key="7">
    <source>
        <dbReference type="Pfam" id="PF09994"/>
    </source>
</evidence>
<feature type="compositionally biased region" description="Polar residues" evidence="5">
    <location>
        <begin position="185"/>
        <end position="206"/>
    </location>
</feature>
<dbReference type="GO" id="GO:0016020">
    <property type="term" value="C:membrane"/>
    <property type="evidence" value="ECO:0007669"/>
    <property type="project" value="UniProtKB-SubCell"/>
</dbReference>
<evidence type="ECO:0000256" key="1">
    <source>
        <dbReference type="ARBA" id="ARBA00004141"/>
    </source>
</evidence>
<gene>
    <name evidence="8" type="ORF">B0H63DRAFT_558071</name>
</gene>